<evidence type="ECO:0000313" key="1">
    <source>
        <dbReference type="EMBL" id="GEO87973.1"/>
    </source>
</evidence>
<comment type="caution">
    <text evidence="1">The sequence shown here is derived from an EMBL/GenBank/DDBJ whole genome shotgun (WGS) entry which is preliminary data.</text>
</comment>
<evidence type="ECO:0008006" key="3">
    <source>
        <dbReference type="Google" id="ProtNLM"/>
    </source>
</evidence>
<accession>A0A512HR93</accession>
<dbReference type="Proteomes" id="UP000321769">
    <property type="component" value="Unassembled WGS sequence"/>
</dbReference>
<protein>
    <recommendedName>
        <fullName evidence="3">DUF4192 domain-containing protein</fullName>
    </recommendedName>
</protein>
<dbReference type="OrthoDB" id="3264463at2"/>
<sequence length="334" mass="36582">MKISVSSHDELLAAVPHMFGFTPHESLVLYPFAPGLPRVRVDLPTSQTARDGVWESLEVPFGRHARPGAVVAIICLTTDRSHAERASEDLRSRLESIDVTTPLRLWADDTQWCDLDTHESGQRTQAARTRIDAQMVAAGQALPIASRSAMAASLVGDRDPIERLMPAARTASAASNPPAEHAWTMERLHRFHADGFTLNDLDAARMLLAVSSVPVRDDVWENISQRTAQTHVALWTNLTRRAPDDVRAAPATLLSFASWIGGDGAKAWCALDQVPNAQEYPMARLMSAALTAGVNPSEWEAQTARLHDINELARDLARTLQAPQGPLHRPAPEM</sequence>
<gene>
    <name evidence="1" type="ORF">AFL01nite_03000</name>
</gene>
<organism evidence="1 2">
    <name type="scientific">Aeromicrobium flavum</name>
    <dbReference type="NCBI Taxonomy" id="416568"/>
    <lineage>
        <taxon>Bacteria</taxon>
        <taxon>Bacillati</taxon>
        <taxon>Actinomycetota</taxon>
        <taxon>Actinomycetes</taxon>
        <taxon>Propionibacteriales</taxon>
        <taxon>Nocardioidaceae</taxon>
        <taxon>Aeromicrobium</taxon>
    </lineage>
</organism>
<dbReference type="AlphaFoldDB" id="A0A512HR93"/>
<name>A0A512HR93_9ACTN</name>
<evidence type="ECO:0000313" key="2">
    <source>
        <dbReference type="Proteomes" id="UP000321769"/>
    </source>
</evidence>
<dbReference type="RefSeq" id="WP_146825320.1">
    <property type="nucleotide sequence ID" value="NZ_BAAAYQ010000001.1"/>
</dbReference>
<dbReference type="InterPro" id="IPR025447">
    <property type="entry name" value="DUF4192"/>
</dbReference>
<reference evidence="1 2" key="1">
    <citation type="submission" date="2019-07" db="EMBL/GenBank/DDBJ databases">
        <title>Whole genome shotgun sequence of Aeromicrobium flavum NBRC 107625.</title>
        <authorList>
            <person name="Hosoyama A."/>
            <person name="Uohara A."/>
            <person name="Ohji S."/>
            <person name="Ichikawa N."/>
        </authorList>
    </citation>
    <scope>NUCLEOTIDE SEQUENCE [LARGE SCALE GENOMIC DNA]</scope>
    <source>
        <strain evidence="1 2">NBRC 107625</strain>
    </source>
</reference>
<dbReference type="EMBL" id="BJZQ01000001">
    <property type="protein sequence ID" value="GEO87973.1"/>
    <property type="molecule type" value="Genomic_DNA"/>
</dbReference>
<dbReference type="Pfam" id="PF13830">
    <property type="entry name" value="DUF4192"/>
    <property type="match status" value="1"/>
</dbReference>
<keyword evidence="2" id="KW-1185">Reference proteome</keyword>
<proteinExistence type="predicted"/>